<dbReference type="PANTHER" id="PTHR43840:SF41">
    <property type="entry name" value="CATION-EFFLUX PUMP FIEF"/>
    <property type="match status" value="1"/>
</dbReference>
<keyword evidence="3" id="KW-0813">Transport</keyword>
<dbReference type="AlphaFoldDB" id="A0A1I6B9Z4"/>
<name>A0A1I6B9Z4_9GAMM</name>
<feature type="domain" description="Cation efflux protein transmembrane" evidence="16">
    <location>
        <begin position="21"/>
        <end position="212"/>
    </location>
</feature>
<dbReference type="Proteomes" id="UP000242815">
    <property type="component" value="Unassembled WGS sequence"/>
</dbReference>
<dbReference type="Pfam" id="PF16916">
    <property type="entry name" value="ZT_dimer"/>
    <property type="match status" value="1"/>
</dbReference>
<evidence type="ECO:0000256" key="3">
    <source>
        <dbReference type="ARBA" id="ARBA00022448"/>
    </source>
</evidence>
<evidence type="ECO:0000256" key="12">
    <source>
        <dbReference type="ARBA" id="ARBA00050984"/>
    </source>
</evidence>
<keyword evidence="6 15" id="KW-0812">Transmembrane</keyword>
<evidence type="ECO:0000256" key="10">
    <source>
        <dbReference type="ARBA" id="ARBA00035584"/>
    </source>
</evidence>
<protein>
    <recommendedName>
        <fullName evidence="14">Cation-efflux pump FieF</fullName>
    </recommendedName>
</protein>
<dbReference type="GO" id="GO:0015086">
    <property type="term" value="F:cadmium ion transmembrane transporter activity"/>
    <property type="evidence" value="ECO:0007669"/>
    <property type="project" value="TreeGrafter"/>
</dbReference>
<evidence type="ECO:0000256" key="2">
    <source>
        <dbReference type="ARBA" id="ARBA00010212"/>
    </source>
</evidence>
<keyword evidence="7" id="KW-0864">Zinc transport</keyword>
<dbReference type="Pfam" id="PF01545">
    <property type="entry name" value="Cation_efflux"/>
    <property type="match status" value="1"/>
</dbReference>
<evidence type="ECO:0000256" key="1">
    <source>
        <dbReference type="ARBA" id="ARBA00004651"/>
    </source>
</evidence>
<comment type="catalytic activity">
    <reaction evidence="10">
        <text>Fe(2+)(in) + H(+)(out) = Fe(2+)(out) + H(+)(in)</text>
        <dbReference type="Rhea" id="RHEA:29439"/>
        <dbReference type="ChEBI" id="CHEBI:15378"/>
        <dbReference type="ChEBI" id="CHEBI:29033"/>
    </reaction>
</comment>
<comment type="catalytic activity">
    <reaction evidence="11">
        <text>Zn(2+)(in) + H(+)(out) = Zn(2+)(out) + H(+)(in)</text>
        <dbReference type="Rhea" id="RHEA:28839"/>
        <dbReference type="ChEBI" id="CHEBI:15378"/>
        <dbReference type="ChEBI" id="CHEBI:29105"/>
    </reaction>
</comment>
<keyword evidence="8 15" id="KW-1133">Transmembrane helix</keyword>
<dbReference type="InterPro" id="IPR050291">
    <property type="entry name" value="CDF_Transporter"/>
</dbReference>
<dbReference type="FunFam" id="3.30.70.1350:FF:000002">
    <property type="entry name" value="Ferrous-iron efflux pump FieF"/>
    <property type="match status" value="1"/>
</dbReference>
<dbReference type="SUPFAM" id="SSF161111">
    <property type="entry name" value="Cation efflux protein transmembrane domain-like"/>
    <property type="match status" value="1"/>
</dbReference>
<dbReference type="FunFam" id="1.20.1510.10:FF:000001">
    <property type="entry name" value="Ferrous-iron efflux pump FieF"/>
    <property type="match status" value="1"/>
</dbReference>
<evidence type="ECO:0000313" key="18">
    <source>
        <dbReference type="EMBL" id="SFQ77699.1"/>
    </source>
</evidence>
<evidence type="ECO:0000256" key="13">
    <source>
        <dbReference type="ARBA" id="ARBA00062926"/>
    </source>
</evidence>
<dbReference type="GO" id="GO:0015093">
    <property type="term" value="F:ferrous iron transmembrane transporter activity"/>
    <property type="evidence" value="ECO:0007669"/>
    <property type="project" value="TreeGrafter"/>
</dbReference>
<evidence type="ECO:0000259" key="17">
    <source>
        <dbReference type="Pfam" id="PF16916"/>
    </source>
</evidence>
<evidence type="ECO:0000313" key="19">
    <source>
        <dbReference type="Proteomes" id="UP000242815"/>
    </source>
</evidence>
<keyword evidence="7" id="KW-0406">Ion transport</keyword>
<evidence type="ECO:0000256" key="11">
    <source>
        <dbReference type="ARBA" id="ARBA00047695"/>
    </source>
</evidence>
<feature type="transmembrane region" description="Helical" evidence="15">
    <location>
        <begin position="85"/>
        <end position="108"/>
    </location>
</feature>
<evidence type="ECO:0000256" key="7">
    <source>
        <dbReference type="ARBA" id="ARBA00022906"/>
    </source>
</evidence>
<dbReference type="RefSeq" id="WP_090538261.1">
    <property type="nucleotide sequence ID" value="NZ_FOYD01000003.1"/>
</dbReference>
<evidence type="ECO:0000259" key="16">
    <source>
        <dbReference type="Pfam" id="PF01545"/>
    </source>
</evidence>
<feature type="transmembrane region" description="Helical" evidence="15">
    <location>
        <begin position="52"/>
        <end position="73"/>
    </location>
</feature>
<keyword evidence="9 15" id="KW-0472">Membrane</keyword>
<dbReference type="OrthoDB" id="9806522at2"/>
<keyword evidence="5" id="KW-0410">Iron transport</keyword>
<dbReference type="NCBIfam" id="TIGR01297">
    <property type="entry name" value="CDF"/>
    <property type="match status" value="1"/>
</dbReference>
<gene>
    <name evidence="18" type="ORF">SAMN05216578_103292</name>
</gene>
<feature type="transmembrane region" description="Helical" evidence="15">
    <location>
        <begin position="120"/>
        <end position="138"/>
    </location>
</feature>
<dbReference type="STRING" id="1002526.SAMN05216578_103292"/>
<comment type="similarity">
    <text evidence="2">Belongs to the cation diffusion facilitator (CDF) transporter (TC 2.A.4) family. FieF subfamily.</text>
</comment>
<feature type="transmembrane region" description="Helical" evidence="15">
    <location>
        <begin position="20"/>
        <end position="40"/>
    </location>
</feature>
<dbReference type="PANTHER" id="PTHR43840">
    <property type="entry name" value="MITOCHONDRIAL METAL TRANSPORTER 1-RELATED"/>
    <property type="match status" value="1"/>
</dbReference>
<dbReference type="Gene3D" id="3.30.70.1350">
    <property type="entry name" value="Cation efflux protein, cytoplasmic domain"/>
    <property type="match status" value="1"/>
</dbReference>
<evidence type="ECO:0000256" key="9">
    <source>
        <dbReference type="ARBA" id="ARBA00023136"/>
    </source>
</evidence>
<dbReference type="InterPro" id="IPR058533">
    <property type="entry name" value="Cation_efflux_TM"/>
</dbReference>
<dbReference type="InterPro" id="IPR027469">
    <property type="entry name" value="Cation_efflux_TMD_sf"/>
</dbReference>
<dbReference type="InterPro" id="IPR002524">
    <property type="entry name" value="Cation_efflux"/>
</dbReference>
<dbReference type="GO" id="GO:0005886">
    <property type="term" value="C:plasma membrane"/>
    <property type="evidence" value="ECO:0007669"/>
    <property type="project" value="UniProtKB-SubCell"/>
</dbReference>
<evidence type="ECO:0000256" key="6">
    <source>
        <dbReference type="ARBA" id="ARBA00022692"/>
    </source>
</evidence>
<dbReference type="EMBL" id="FOYD01000003">
    <property type="protein sequence ID" value="SFQ77699.1"/>
    <property type="molecule type" value="Genomic_DNA"/>
</dbReference>
<evidence type="ECO:0000256" key="14">
    <source>
        <dbReference type="ARBA" id="ARBA00072262"/>
    </source>
</evidence>
<comment type="subunit">
    <text evidence="13">Homodimer. The subunits are held together in a parallel orientation through zinc binding at the interface of the cytoplasmic domains.</text>
</comment>
<dbReference type="GO" id="GO:0015341">
    <property type="term" value="F:zinc efflux antiporter activity"/>
    <property type="evidence" value="ECO:0007669"/>
    <property type="project" value="TreeGrafter"/>
</dbReference>
<evidence type="ECO:0000256" key="8">
    <source>
        <dbReference type="ARBA" id="ARBA00022989"/>
    </source>
</evidence>
<evidence type="ECO:0000256" key="15">
    <source>
        <dbReference type="SAM" id="Phobius"/>
    </source>
</evidence>
<dbReference type="Gene3D" id="1.20.1510.10">
    <property type="entry name" value="Cation efflux protein transmembrane domain"/>
    <property type="match status" value="1"/>
</dbReference>
<comment type="catalytic activity">
    <reaction evidence="12">
        <text>Cd(2+)(in) + H(+)(out) = Cd(2+)(out) + H(+)(in)</text>
        <dbReference type="Rhea" id="RHEA:28739"/>
        <dbReference type="ChEBI" id="CHEBI:15378"/>
        <dbReference type="ChEBI" id="CHEBI:48775"/>
    </reaction>
</comment>
<comment type="subcellular location">
    <subcellularLocation>
        <location evidence="1">Cell membrane</location>
        <topology evidence="1">Multi-pass membrane protein</topology>
    </subcellularLocation>
</comment>
<evidence type="ECO:0000256" key="4">
    <source>
        <dbReference type="ARBA" id="ARBA00022475"/>
    </source>
</evidence>
<keyword evidence="5" id="KW-0408">Iron</keyword>
<dbReference type="SUPFAM" id="SSF160240">
    <property type="entry name" value="Cation efflux protein cytoplasmic domain-like"/>
    <property type="match status" value="1"/>
</dbReference>
<evidence type="ECO:0000256" key="5">
    <source>
        <dbReference type="ARBA" id="ARBA00022496"/>
    </source>
</evidence>
<proteinExistence type="inferred from homology"/>
<feature type="domain" description="Cation efflux protein cytoplasmic" evidence="17">
    <location>
        <begin position="216"/>
        <end position="292"/>
    </location>
</feature>
<dbReference type="InterPro" id="IPR027470">
    <property type="entry name" value="Cation_efflux_CTD"/>
</dbReference>
<organism evidence="18 19">
    <name type="scientific">Halopseudomonas formosensis</name>
    <dbReference type="NCBI Taxonomy" id="1002526"/>
    <lineage>
        <taxon>Bacteria</taxon>
        <taxon>Pseudomonadati</taxon>
        <taxon>Pseudomonadota</taxon>
        <taxon>Gammaproteobacteria</taxon>
        <taxon>Pseudomonadales</taxon>
        <taxon>Pseudomonadaceae</taxon>
        <taxon>Halopseudomonas</taxon>
    </lineage>
</organism>
<feature type="transmembrane region" description="Helical" evidence="15">
    <location>
        <begin position="187"/>
        <end position="204"/>
    </location>
</feature>
<keyword evidence="7" id="KW-0862">Zinc</keyword>
<reference evidence="18 19" key="1">
    <citation type="submission" date="2016-10" db="EMBL/GenBank/DDBJ databases">
        <authorList>
            <person name="de Groot N.N."/>
        </authorList>
    </citation>
    <scope>NUCLEOTIDE SEQUENCE [LARGE SCALE GENOMIC DNA]</scope>
    <source>
        <strain evidence="18 19">JCM 18415</strain>
    </source>
</reference>
<keyword evidence="4" id="KW-1003">Cell membrane</keyword>
<dbReference type="InterPro" id="IPR036837">
    <property type="entry name" value="Cation_efflux_CTD_sf"/>
</dbReference>
<feature type="transmembrane region" description="Helical" evidence="15">
    <location>
        <begin position="164"/>
        <end position="181"/>
    </location>
</feature>
<accession>A0A1I6B9Z4</accession>
<dbReference type="GO" id="GO:0006882">
    <property type="term" value="P:intracellular zinc ion homeostasis"/>
    <property type="evidence" value="ECO:0007669"/>
    <property type="project" value="TreeGrafter"/>
</dbReference>
<sequence>MTDRAQVTAENGRLLRRVTYASLATALLLIGLKTAVWLMSGSVSLLASLTDSLMDAGASLINLLAVGYALTPADKGHRFGHGKAEALAGLAQSAFITLSAGLVLWQGLERLRHPVPLDGAWYGVGVMLFSIIATLLLLRFQNRVIRRTGSTAIRADALHYRSDLLMNTSIIVALILAWYGISGADALFGIGIALFIALGALKIGRDAVQILMDHELPEEVRQEALALARAVPGVMGVHDLRTRESGQQWFIQMHLELPAELPLGQAHALGEQVRLAICERFPQAEVLVHKDPV</sequence>